<dbReference type="Pfam" id="PF05050">
    <property type="entry name" value="Methyltransf_21"/>
    <property type="match status" value="1"/>
</dbReference>
<dbReference type="Gene3D" id="3.40.50.150">
    <property type="entry name" value="Vaccinia Virus protein VP39"/>
    <property type="match status" value="1"/>
</dbReference>
<dbReference type="GO" id="GO:0005794">
    <property type="term" value="C:Golgi apparatus"/>
    <property type="evidence" value="ECO:0007669"/>
    <property type="project" value="TreeGrafter"/>
</dbReference>
<protein>
    <recommendedName>
        <fullName evidence="1">Methyltransferase FkbM domain-containing protein</fullName>
    </recommendedName>
</protein>
<evidence type="ECO:0000313" key="2">
    <source>
        <dbReference type="EMBL" id="JAI62162.1"/>
    </source>
</evidence>
<accession>A0A0P4W9C1</accession>
<dbReference type="GO" id="GO:0006888">
    <property type="term" value="P:endoplasmic reticulum to Golgi vesicle-mediated transport"/>
    <property type="evidence" value="ECO:0007669"/>
    <property type="project" value="TreeGrafter"/>
</dbReference>
<dbReference type="GO" id="GO:0016197">
    <property type="term" value="P:endosomal transport"/>
    <property type="evidence" value="ECO:0007669"/>
    <property type="project" value="TreeGrafter"/>
</dbReference>
<dbReference type="GO" id="GO:0005886">
    <property type="term" value="C:plasma membrane"/>
    <property type="evidence" value="ECO:0007669"/>
    <property type="project" value="TreeGrafter"/>
</dbReference>
<reference evidence="2" key="1">
    <citation type="submission" date="2015-09" db="EMBL/GenBank/DDBJ databases">
        <title>Scylla olivacea transcriptome.</title>
        <authorList>
            <person name="Ikhwanuddin M."/>
        </authorList>
    </citation>
    <scope>NUCLEOTIDE SEQUENCE</scope>
</reference>
<sequence length="213" mass="24294">MLSNSLWLEQELGWTGLLIEPDITSYTALLAKHRRAWTSNTCLSHTGLTKRSVHVSLTLPPGLRAQRWYMKGSSYQLGVTMKTHRYDSFLKSGEKSFYLVNCFPLLTYLRALNVTQIDLLSLDTQGSEMDIIKTIPWAEVRVRVVVVEIVTSKLGSQFTEYMKRLGFFLVAHFNDYVFVQEGDAALTRLRSQAGWQLVVLNPTEEEPTITTKD</sequence>
<dbReference type="PANTHER" id="PTHR34009:SF2">
    <property type="entry name" value="PROTEIN STAR"/>
    <property type="match status" value="1"/>
</dbReference>
<proteinExistence type="predicted"/>
<dbReference type="PANTHER" id="PTHR34009">
    <property type="entry name" value="PROTEIN STAR"/>
    <property type="match status" value="1"/>
</dbReference>
<dbReference type="EMBL" id="GDRN01080670">
    <property type="protein sequence ID" value="JAI62162.1"/>
    <property type="molecule type" value="Transcribed_RNA"/>
</dbReference>
<dbReference type="InterPro" id="IPR053202">
    <property type="entry name" value="EGF_Rcpt_Signaling_Reg"/>
</dbReference>
<name>A0A0P4W9C1_SCYOL</name>
<dbReference type="InterPro" id="IPR006342">
    <property type="entry name" value="FkbM_mtfrase"/>
</dbReference>
<dbReference type="AlphaFoldDB" id="A0A0P4W9C1"/>
<evidence type="ECO:0000259" key="1">
    <source>
        <dbReference type="Pfam" id="PF05050"/>
    </source>
</evidence>
<dbReference type="GO" id="GO:0031902">
    <property type="term" value="C:late endosome membrane"/>
    <property type="evidence" value="ECO:0007669"/>
    <property type="project" value="TreeGrafter"/>
</dbReference>
<dbReference type="GO" id="GO:0005789">
    <property type="term" value="C:endoplasmic reticulum membrane"/>
    <property type="evidence" value="ECO:0007669"/>
    <property type="project" value="TreeGrafter"/>
</dbReference>
<organism evidence="2">
    <name type="scientific">Scylla olivacea</name>
    <name type="common">Orange mud crab</name>
    <name type="synonym">Cancer olivacea</name>
    <dbReference type="NCBI Taxonomy" id="85551"/>
    <lineage>
        <taxon>Eukaryota</taxon>
        <taxon>Metazoa</taxon>
        <taxon>Ecdysozoa</taxon>
        <taxon>Arthropoda</taxon>
        <taxon>Crustacea</taxon>
        <taxon>Multicrustacea</taxon>
        <taxon>Malacostraca</taxon>
        <taxon>Eumalacostraca</taxon>
        <taxon>Eucarida</taxon>
        <taxon>Decapoda</taxon>
        <taxon>Pleocyemata</taxon>
        <taxon>Brachyura</taxon>
        <taxon>Eubrachyura</taxon>
        <taxon>Portunoidea</taxon>
        <taxon>Portunidae</taxon>
        <taxon>Portuninae</taxon>
        <taxon>Scylla</taxon>
    </lineage>
</organism>
<feature type="domain" description="Methyltransferase FkbM" evidence="1">
    <location>
        <begin position="6"/>
        <end position="167"/>
    </location>
</feature>
<dbReference type="EMBL" id="GDRN01080668">
    <property type="protein sequence ID" value="JAI62163.1"/>
    <property type="molecule type" value="Transcribed_RNA"/>
</dbReference>
<dbReference type="InterPro" id="IPR029063">
    <property type="entry name" value="SAM-dependent_MTases_sf"/>
</dbReference>